<dbReference type="PANTHER" id="PTHR45744">
    <property type="entry name" value="TYROSINE AMINOTRANSFERASE"/>
    <property type="match status" value="1"/>
</dbReference>
<gene>
    <name evidence="4" type="ORF">AAFF_G00421940</name>
</gene>
<sequence>MSERPGRYTELSQRGIEENSFQGVTLNVGKPSDKTLNQRQFFLSVAKNLEDRLLSQGGRLPDKTGYNKFIEELKVLYAQYWPVRTQVRCCDFHALAPLSADVPILTCGGLAKRWLVPGWRMGWILIHDRNQALGTEIREGLVKLSQRILGPCTIVQGALERILNDTPQDFYCRTIRHLKSNSEICYTALSSIPGLSPVRPSGAMYLMVGLKMEHFPGIQNDVDFTERLVTEQSVFCLPATAFEYPNFFRIVVTLPEPMMLEACSRIREFCQHHYCSNSQETNELDQ</sequence>
<dbReference type="SUPFAM" id="SSF53383">
    <property type="entry name" value="PLP-dependent transferases"/>
    <property type="match status" value="1"/>
</dbReference>
<dbReference type="InterPro" id="IPR015422">
    <property type="entry name" value="PyrdxlP-dep_Trfase_small"/>
</dbReference>
<accession>A0AAD7WIW7</accession>
<dbReference type="FunFam" id="3.90.1150.10:FF:000040">
    <property type="entry name" value="Tyrosine aminotransferase"/>
    <property type="match status" value="1"/>
</dbReference>
<dbReference type="GO" id="GO:0030170">
    <property type="term" value="F:pyridoxal phosphate binding"/>
    <property type="evidence" value="ECO:0007669"/>
    <property type="project" value="InterPro"/>
</dbReference>
<protein>
    <recommendedName>
        <fullName evidence="3">Aminotransferase class I/classII large domain-containing protein</fullName>
    </recommendedName>
</protein>
<dbReference type="Proteomes" id="UP001221898">
    <property type="component" value="Unassembled WGS sequence"/>
</dbReference>
<dbReference type="GO" id="GO:0006559">
    <property type="term" value="P:L-phenylalanine catabolic process"/>
    <property type="evidence" value="ECO:0007669"/>
    <property type="project" value="TreeGrafter"/>
</dbReference>
<dbReference type="CDD" id="cd00609">
    <property type="entry name" value="AAT_like"/>
    <property type="match status" value="1"/>
</dbReference>
<evidence type="ECO:0000313" key="5">
    <source>
        <dbReference type="Proteomes" id="UP001221898"/>
    </source>
</evidence>
<dbReference type="GO" id="GO:0006572">
    <property type="term" value="P:L-tyrosine catabolic process"/>
    <property type="evidence" value="ECO:0007669"/>
    <property type="project" value="TreeGrafter"/>
</dbReference>
<dbReference type="Gene3D" id="3.90.1150.10">
    <property type="entry name" value="Aspartate Aminotransferase, domain 1"/>
    <property type="match status" value="1"/>
</dbReference>
<dbReference type="Pfam" id="PF00155">
    <property type="entry name" value="Aminotran_1_2"/>
    <property type="match status" value="1"/>
</dbReference>
<dbReference type="InterPro" id="IPR015424">
    <property type="entry name" value="PyrdxlP-dep_Trfase"/>
</dbReference>
<dbReference type="InterPro" id="IPR015421">
    <property type="entry name" value="PyrdxlP-dep_Trfase_major"/>
</dbReference>
<dbReference type="InterPro" id="IPR004838">
    <property type="entry name" value="NHTrfase_class1_PyrdxlP-BS"/>
</dbReference>
<dbReference type="PANTHER" id="PTHR45744:SF2">
    <property type="entry name" value="TYROSINE AMINOTRANSFERASE"/>
    <property type="match status" value="1"/>
</dbReference>
<evidence type="ECO:0000259" key="3">
    <source>
        <dbReference type="Pfam" id="PF00155"/>
    </source>
</evidence>
<dbReference type="AlphaFoldDB" id="A0AAD7WIW7"/>
<keyword evidence="5" id="KW-1185">Reference proteome</keyword>
<comment type="caution">
    <text evidence="4">The sequence shown here is derived from an EMBL/GenBank/DDBJ whole genome shotgun (WGS) entry which is preliminary data.</text>
</comment>
<dbReference type="InterPro" id="IPR004839">
    <property type="entry name" value="Aminotransferase_I/II_large"/>
</dbReference>
<name>A0AAD7WIW7_9TELE</name>
<reference evidence="4" key="1">
    <citation type="journal article" date="2023" name="Science">
        <title>Genome structures resolve the early diversification of teleost fishes.</title>
        <authorList>
            <person name="Parey E."/>
            <person name="Louis A."/>
            <person name="Montfort J."/>
            <person name="Bouchez O."/>
            <person name="Roques C."/>
            <person name="Iampietro C."/>
            <person name="Lluch J."/>
            <person name="Castinel A."/>
            <person name="Donnadieu C."/>
            <person name="Desvignes T."/>
            <person name="Floi Bucao C."/>
            <person name="Jouanno E."/>
            <person name="Wen M."/>
            <person name="Mejri S."/>
            <person name="Dirks R."/>
            <person name="Jansen H."/>
            <person name="Henkel C."/>
            <person name="Chen W.J."/>
            <person name="Zahm M."/>
            <person name="Cabau C."/>
            <person name="Klopp C."/>
            <person name="Thompson A.W."/>
            <person name="Robinson-Rechavi M."/>
            <person name="Braasch I."/>
            <person name="Lecointre G."/>
            <person name="Bobe J."/>
            <person name="Postlethwait J.H."/>
            <person name="Berthelot C."/>
            <person name="Roest Crollius H."/>
            <person name="Guiguen Y."/>
        </authorList>
    </citation>
    <scope>NUCLEOTIDE SEQUENCE</scope>
    <source>
        <strain evidence="4">NC1722</strain>
    </source>
</reference>
<evidence type="ECO:0000256" key="1">
    <source>
        <dbReference type="ARBA" id="ARBA00007441"/>
    </source>
</evidence>
<evidence type="ECO:0000313" key="4">
    <source>
        <dbReference type="EMBL" id="KAJ8398666.1"/>
    </source>
</evidence>
<feature type="domain" description="Aminotransferase class I/classII large" evidence="3">
    <location>
        <begin position="91"/>
        <end position="266"/>
    </location>
</feature>
<keyword evidence="2" id="KW-0663">Pyridoxal phosphate</keyword>
<organism evidence="4 5">
    <name type="scientific">Aldrovandia affinis</name>
    <dbReference type="NCBI Taxonomy" id="143900"/>
    <lineage>
        <taxon>Eukaryota</taxon>
        <taxon>Metazoa</taxon>
        <taxon>Chordata</taxon>
        <taxon>Craniata</taxon>
        <taxon>Vertebrata</taxon>
        <taxon>Euteleostomi</taxon>
        <taxon>Actinopterygii</taxon>
        <taxon>Neopterygii</taxon>
        <taxon>Teleostei</taxon>
        <taxon>Notacanthiformes</taxon>
        <taxon>Halosauridae</taxon>
        <taxon>Aldrovandia</taxon>
    </lineage>
</organism>
<comment type="similarity">
    <text evidence="1">Belongs to the class-I pyridoxal-phosphate-dependent aminotransferase family.</text>
</comment>
<dbReference type="GO" id="GO:0004838">
    <property type="term" value="F:L-tyrosine-2-oxoglutarate transaminase activity"/>
    <property type="evidence" value="ECO:0007669"/>
    <property type="project" value="TreeGrafter"/>
</dbReference>
<dbReference type="PROSITE" id="PS00105">
    <property type="entry name" value="AA_TRANSFER_CLASS_1"/>
    <property type="match status" value="1"/>
</dbReference>
<dbReference type="Gene3D" id="3.40.640.10">
    <property type="entry name" value="Type I PLP-dependent aspartate aminotransferase-like (Major domain)"/>
    <property type="match status" value="1"/>
</dbReference>
<evidence type="ECO:0000256" key="2">
    <source>
        <dbReference type="ARBA" id="ARBA00022898"/>
    </source>
</evidence>
<proteinExistence type="inferred from homology"/>
<dbReference type="EMBL" id="JAINUG010000089">
    <property type="protein sequence ID" value="KAJ8398666.1"/>
    <property type="molecule type" value="Genomic_DNA"/>
</dbReference>